<proteinExistence type="predicted"/>
<dbReference type="AlphaFoldDB" id="A0A1I6GW88"/>
<evidence type="ECO:0000313" key="3">
    <source>
        <dbReference type="Proteomes" id="UP000243250"/>
    </source>
</evidence>
<dbReference type="PANTHER" id="PTHR34703">
    <property type="entry name" value="ANTIPORTER SUBUNIT MNHG2-RELATED"/>
    <property type="match status" value="1"/>
</dbReference>
<dbReference type="EMBL" id="FOYS01000002">
    <property type="protein sequence ID" value="SFR46307.1"/>
    <property type="molecule type" value="Genomic_DNA"/>
</dbReference>
<feature type="transmembrane region" description="Helical" evidence="1">
    <location>
        <begin position="6"/>
        <end position="27"/>
    </location>
</feature>
<dbReference type="InterPro" id="IPR005133">
    <property type="entry name" value="PhaG_MnhG_YufB"/>
</dbReference>
<sequence length="106" mass="11072">MTPTEIAVVVLLVGGVFFAVVAAVGLVRLPDLYTRAHSTSKSETLGAVLALAAVTIAFDGGLSTIKTALLLLFMFITNPTAAHAIVRAASEQGIEPWTTDTEEDQS</sequence>
<dbReference type="OrthoDB" id="19138at2157"/>
<dbReference type="STRING" id="555875.SAMN04488124_1599"/>
<dbReference type="Pfam" id="PF03334">
    <property type="entry name" value="PhaG_MnhG_YufB"/>
    <property type="match status" value="1"/>
</dbReference>
<dbReference type="GO" id="GO:0015385">
    <property type="term" value="F:sodium:proton antiporter activity"/>
    <property type="evidence" value="ECO:0007669"/>
    <property type="project" value="TreeGrafter"/>
</dbReference>
<keyword evidence="1" id="KW-1133">Transmembrane helix</keyword>
<evidence type="ECO:0000313" key="2">
    <source>
        <dbReference type="EMBL" id="SFR46307.1"/>
    </source>
</evidence>
<dbReference type="NCBIfam" id="TIGR01300">
    <property type="entry name" value="CPA3_mnhG_phaG"/>
    <property type="match status" value="1"/>
</dbReference>
<dbReference type="PANTHER" id="PTHR34703:SF1">
    <property type="entry name" value="ANTIPORTER SUBUNIT MNHG2-RELATED"/>
    <property type="match status" value="1"/>
</dbReference>
<dbReference type="NCBIfam" id="NF009314">
    <property type="entry name" value="PRK12674.1-2"/>
    <property type="match status" value="1"/>
</dbReference>
<keyword evidence="1" id="KW-0472">Membrane</keyword>
<reference evidence="3" key="1">
    <citation type="submission" date="2016-10" db="EMBL/GenBank/DDBJ databases">
        <authorList>
            <person name="Varghese N."/>
            <person name="Submissions S."/>
        </authorList>
    </citation>
    <scope>NUCLEOTIDE SEQUENCE [LARGE SCALE GENOMIC DNA]</scope>
    <source>
        <strain evidence="3">CGMCC 1.8711</strain>
    </source>
</reference>
<accession>A0A1I6GW88</accession>
<evidence type="ECO:0000256" key="1">
    <source>
        <dbReference type="SAM" id="Phobius"/>
    </source>
</evidence>
<gene>
    <name evidence="2" type="ORF">SAMN04488124_1599</name>
</gene>
<keyword evidence="3" id="KW-1185">Reference proteome</keyword>
<keyword evidence="1" id="KW-0812">Transmembrane</keyword>
<dbReference type="Proteomes" id="UP000243250">
    <property type="component" value="Unassembled WGS sequence"/>
</dbReference>
<protein>
    <submittedName>
        <fullName evidence="2">Multisubunit sodium/proton antiporter, MrpG subunit</fullName>
    </submittedName>
</protein>
<organism evidence="2 3">
    <name type="scientific">Halogeometricum limi</name>
    <dbReference type="NCBI Taxonomy" id="555875"/>
    <lineage>
        <taxon>Archaea</taxon>
        <taxon>Methanobacteriati</taxon>
        <taxon>Methanobacteriota</taxon>
        <taxon>Stenosarchaea group</taxon>
        <taxon>Halobacteria</taxon>
        <taxon>Halobacteriales</taxon>
        <taxon>Haloferacaceae</taxon>
        <taxon>Halogeometricum</taxon>
    </lineage>
</organism>
<feature type="transmembrane region" description="Helical" evidence="1">
    <location>
        <begin position="48"/>
        <end position="76"/>
    </location>
</feature>
<name>A0A1I6GW88_9EURY</name>
<dbReference type="RefSeq" id="WP_089878913.1">
    <property type="nucleotide sequence ID" value="NZ_FOYS01000002.1"/>
</dbReference>